<dbReference type="AlphaFoldDB" id="A0A167C0L6"/>
<accession>A0A167C0L6</accession>
<feature type="compositionally biased region" description="Low complexity" evidence="3">
    <location>
        <begin position="246"/>
        <end position="255"/>
    </location>
</feature>
<feature type="compositionally biased region" description="Basic and acidic residues" evidence="3">
    <location>
        <begin position="228"/>
        <end position="240"/>
    </location>
</feature>
<evidence type="ECO:0000256" key="3">
    <source>
        <dbReference type="SAM" id="MobiDB-lite"/>
    </source>
</evidence>
<proteinExistence type="predicted"/>
<evidence type="ECO:0000313" key="4">
    <source>
        <dbReference type="EMBL" id="ANB11066.1"/>
    </source>
</evidence>
<keyword evidence="5" id="KW-1185">Reference proteome</keyword>
<dbReference type="RefSeq" id="XP_018733543.1">
    <property type="nucleotide sequence ID" value="XM_018880898.1"/>
</dbReference>
<feature type="region of interest" description="Disordered" evidence="3">
    <location>
        <begin position="228"/>
        <end position="261"/>
    </location>
</feature>
<dbReference type="InterPro" id="IPR018062">
    <property type="entry name" value="HTH_AraC-typ_CS"/>
</dbReference>
<dbReference type="KEGG" id="slb:AWJ20_3862"/>
<reference evidence="4 5" key="1">
    <citation type="submission" date="2016-02" db="EMBL/GenBank/DDBJ databases">
        <title>Complete genome sequence and transcriptome regulation of the pentose utilising yeast Sugiyamaella lignohabitans.</title>
        <authorList>
            <person name="Bellasio M."/>
            <person name="Peymann A."/>
            <person name="Valli M."/>
            <person name="Sipitzky M."/>
            <person name="Graf A."/>
            <person name="Sauer M."/>
            <person name="Marx H."/>
            <person name="Mattanovich D."/>
        </authorList>
    </citation>
    <scope>NUCLEOTIDE SEQUENCE [LARGE SCALE GENOMIC DNA]</scope>
    <source>
        <strain evidence="4 5">CBS 10342</strain>
    </source>
</reference>
<dbReference type="Gene3D" id="3.40.10.10">
    <property type="entry name" value="DNA Methylphosphotriester Repair Domain"/>
    <property type="match status" value="1"/>
</dbReference>
<dbReference type="Proteomes" id="UP000189580">
    <property type="component" value="Chromosome c"/>
</dbReference>
<dbReference type="PROSITE" id="PS00041">
    <property type="entry name" value="HTH_ARAC_FAMILY_1"/>
    <property type="match status" value="1"/>
</dbReference>
<dbReference type="EMBL" id="CP014500">
    <property type="protein sequence ID" value="ANB11066.1"/>
    <property type="molecule type" value="Genomic_DNA"/>
</dbReference>
<feature type="region of interest" description="Disordered" evidence="3">
    <location>
        <begin position="1"/>
        <end position="21"/>
    </location>
</feature>
<keyword evidence="1" id="KW-0805">Transcription regulation</keyword>
<organism evidence="4 5">
    <name type="scientific">Sugiyamaella lignohabitans</name>
    <dbReference type="NCBI Taxonomy" id="796027"/>
    <lineage>
        <taxon>Eukaryota</taxon>
        <taxon>Fungi</taxon>
        <taxon>Dikarya</taxon>
        <taxon>Ascomycota</taxon>
        <taxon>Saccharomycotina</taxon>
        <taxon>Dipodascomycetes</taxon>
        <taxon>Dipodascales</taxon>
        <taxon>Trichomonascaceae</taxon>
        <taxon>Sugiyamaella</taxon>
    </lineage>
</organism>
<sequence length="371" mass="41956">MSDGSSSLSSYASPVTPSIGSKSTYENSFQDIDTFRVKLLCFMDSEIKKRQFLDQIRGRCSIDLKALVEWESPLTVSQKKVEVEKLLPDGIKDDDSVSPTGAVKWVTPDFVVVPRSPKRIFCRPHCPSRKHKPLESVRLQFPKSIYSAMKDYGLAPCGRCRPLDSHYLPAQSRLLQSVELMKEKGYKAKLIDLARKAGMSKHHYDRSFSAKFELPPGKFQKMKLAQLSKDEEQIDKHSDEPCSAPGTSSTTSTGSDMEDAGDFADFESRFKDPLQIPSGELTFFSDSEPSSITEETIGTEEDFSSCEMLNSMEWFTNYTKEIVREEVNIAVFYNSNEVGCNLEQPMTFEPESDIFSQGFYDFSCDFILNYN</sequence>
<evidence type="ECO:0000313" key="5">
    <source>
        <dbReference type="Proteomes" id="UP000189580"/>
    </source>
</evidence>
<evidence type="ECO:0000256" key="1">
    <source>
        <dbReference type="ARBA" id="ARBA00023015"/>
    </source>
</evidence>
<dbReference type="GO" id="GO:0043565">
    <property type="term" value="F:sequence-specific DNA binding"/>
    <property type="evidence" value="ECO:0007669"/>
    <property type="project" value="InterPro"/>
</dbReference>
<keyword evidence="2" id="KW-0804">Transcription</keyword>
<protein>
    <submittedName>
        <fullName evidence="4">AraC family transcriptional regulator</fullName>
    </submittedName>
</protein>
<dbReference type="GO" id="GO:0003700">
    <property type="term" value="F:DNA-binding transcription factor activity"/>
    <property type="evidence" value="ECO:0007669"/>
    <property type="project" value="InterPro"/>
</dbReference>
<dbReference type="SUPFAM" id="SSF57884">
    <property type="entry name" value="Ada DNA repair protein, N-terminal domain (N-Ada 10)"/>
    <property type="match status" value="1"/>
</dbReference>
<gene>
    <name evidence="4" type="ORF">AWJ20_3862</name>
</gene>
<feature type="compositionally biased region" description="Low complexity" evidence="3">
    <location>
        <begin position="1"/>
        <end position="18"/>
    </location>
</feature>
<dbReference type="GeneID" id="30035930"/>
<name>A0A167C0L6_9ASCO</name>
<dbReference type="InterPro" id="IPR035451">
    <property type="entry name" value="Ada-like_dom_sf"/>
</dbReference>
<evidence type="ECO:0000256" key="2">
    <source>
        <dbReference type="ARBA" id="ARBA00023163"/>
    </source>
</evidence>